<comment type="caution">
    <text evidence="6">The sequence shown here is derived from an EMBL/GenBank/DDBJ whole genome shotgun (WGS) entry which is preliminary data.</text>
</comment>
<dbReference type="PANTHER" id="PTHR12400">
    <property type="entry name" value="INOSITOL POLYPHOSPHATE KINASE"/>
    <property type="match status" value="1"/>
</dbReference>
<dbReference type="Proteomes" id="UP000095149">
    <property type="component" value="Unassembled WGS sequence"/>
</dbReference>
<reference evidence="6 7" key="1">
    <citation type="submission" date="2016-06" db="EMBL/GenBank/DDBJ databases">
        <title>Evolution of pathogenesis and genome organization in the Tremellales.</title>
        <authorList>
            <person name="Cuomo C."/>
            <person name="Litvintseva A."/>
            <person name="Heitman J."/>
            <person name="Chen Y."/>
            <person name="Sun S."/>
            <person name="Springer D."/>
            <person name="Dromer F."/>
            <person name="Young S."/>
            <person name="Zeng Q."/>
            <person name="Chapman S."/>
            <person name="Gujja S."/>
            <person name="Saif S."/>
            <person name="Birren B."/>
        </authorList>
    </citation>
    <scope>NUCLEOTIDE SEQUENCE [LARGE SCALE GENOMIC DNA]</scope>
    <source>
        <strain evidence="6 7">CBS 6273</strain>
    </source>
</reference>
<dbReference type="GO" id="GO:0008440">
    <property type="term" value="F:inositol-1,4,5-trisphosphate 3-kinase activity"/>
    <property type="evidence" value="ECO:0007669"/>
    <property type="project" value="TreeGrafter"/>
</dbReference>
<organism evidence="6 7">
    <name type="scientific">Cryptococcus amylolentus CBS 6273</name>
    <dbReference type="NCBI Taxonomy" id="1296118"/>
    <lineage>
        <taxon>Eukaryota</taxon>
        <taxon>Fungi</taxon>
        <taxon>Dikarya</taxon>
        <taxon>Basidiomycota</taxon>
        <taxon>Agaricomycotina</taxon>
        <taxon>Tremellomycetes</taxon>
        <taxon>Tremellales</taxon>
        <taxon>Cryptococcaceae</taxon>
        <taxon>Cryptococcus</taxon>
    </lineage>
</organism>
<accession>A0A1E3KGV6</accession>
<evidence type="ECO:0000256" key="1">
    <source>
        <dbReference type="ARBA" id="ARBA00007374"/>
    </source>
</evidence>
<keyword evidence="3 4" id="KW-0418">Kinase</keyword>
<dbReference type="InterPro" id="IPR038286">
    <property type="entry name" value="IPK_sf"/>
</dbReference>
<feature type="compositionally biased region" description="Low complexity" evidence="5">
    <location>
        <begin position="113"/>
        <end position="123"/>
    </location>
</feature>
<evidence type="ECO:0000256" key="2">
    <source>
        <dbReference type="ARBA" id="ARBA00022679"/>
    </source>
</evidence>
<evidence type="ECO:0000256" key="5">
    <source>
        <dbReference type="SAM" id="MobiDB-lite"/>
    </source>
</evidence>
<sequence length="379" mass="41712">MSPRLLAVIDTTQQQHSRLSVASATARTPSPALSLSSAVSMVVPLEYQGGGHPGTMDTSPDGEWLYKATWYENINDPEYMKDHPELESLMPFIPAYQGWVERSSYVRSETPASSRRGSNVSSSHKLGDMVPTYGKDGQIVGYKPNGADKYTKSIIISNRTHGLRDVTVADFKLGTRLYGPLAFPEKRARQDATTAQCTSGSKGVLYAGGTTWLPSRKCHVISDDRFSRTLNDDTLANAAACVFPSIRDLALPSEYDVAQEDEQPDLDLEECREKEQDMLNRTRTALQLLPNLSEAIQTTGLDYPGTSALIIHGKSVEDGTPKVRLAFVDFAHTHQHDEDMSPDGVLFGIESTMGIFREQEAVLERSLAALDDGRKPWNA</sequence>
<evidence type="ECO:0000313" key="7">
    <source>
        <dbReference type="Proteomes" id="UP000095149"/>
    </source>
</evidence>
<dbReference type="GO" id="GO:0000824">
    <property type="term" value="F:inositol-1,4,5,6-tetrakisphosphate 3-kinase activity"/>
    <property type="evidence" value="ECO:0007669"/>
    <property type="project" value="TreeGrafter"/>
</dbReference>
<dbReference type="GO" id="GO:0046854">
    <property type="term" value="P:phosphatidylinositol phosphate biosynthetic process"/>
    <property type="evidence" value="ECO:0007669"/>
    <property type="project" value="TreeGrafter"/>
</dbReference>
<dbReference type="OrthoDB" id="2573163at2759"/>
<dbReference type="GO" id="GO:0005634">
    <property type="term" value="C:nucleus"/>
    <property type="evidence" value="ECO:0007669"/>
    <property type="project" value="TreeGrafter"/>
</dbReference>
<evidence type="ECO:0000256" key="4">
    <source>
        <dbReference type="RuleBase" id="RU363090"/>
    </source>
</evidence>
<feature type="region of interest" description="Disordered" evidence="5">
    <location>
        <begin position="108"/>
        <end position="128"/>
    </location>
</feature>
<dbReference type="PANTHER" id="PTHR12400:SF21">
    <property type="entry name" value="KINASE"/>
    <property type="match status" value="1"/>
</dbReference>
<dbReference type="GO" id="GO:0032958">
    <property type="term" value="P:inositol phosphate biosynthetic process"/>
    <property type="evidence" value="ECO:0007669"/>
    <property type="project" value="InterPro"/>
</dbReference>
<dbReference type="Gene3D" id="3.30.470.160">
    <property type="entry name" value="Inositol polyphosphate kinase"/>
    <property type="match status" value="1"/>
</dbReference>
<evidence type="ECO:0000313" key="6">
    <source>
        <dbReference type="EMBL" id="ODO11817.1"/>
    </source>
</evidence>
<dbReference type="EMBL" id="MEKH01000001">
    <property type="protein sequence ID" value="ODO11817.1"/>
    <property type="molecule type" value="Genomic_DNA"/>
</dbReference>
<name>A0A1E3KGV6_9TREE</name>
<dbReference type="InterPro" id="IPR005522">
    <property type="entry name" value="IPK"/>
</dbReference>
<dbReference type="Pfam" id="PF03770">
    <property type="entry name" value="IPK"/>
    <property type="match status" value="1"/>
</dbReference>
<dbReference type="EC" id="2.7.-.-" evidence="4"/>
<keyword evidence="2 4" id="KW-0808">Transferase</keyword>
<dbReference type="AlphaFoldDB" id="A0A1E3KGV6"/>
<comment type="similarity">
    <text evidence="1 4">Belongs to the inositol phosphokinase (IPK) family.</text>
</comment>
<gene>
    <name evidence="6" type="ORF">I350_00601</name>
</gene>
<protein>
    <recommendedName>
        <fullName evidence="4">Kinase</fullName>
        <ecNumber evidence="4">2.7.-.-</ecNumber>
    </recommendedName>
</protein>
<dbReference type="SUPFAM" id="SSF56104">
    <property type="entry name" value="SAICAR synthase-like"/>
    <property type="match status" value="1"/>
</dbReference>
<proteinExistence type="inferred from homology"/>
<evidence type="ECO:0000256" key="3">
    <source>
        <dbReference type="ARBA" id="ARBA00022777"/>
    </source>
</evidence>
<dbReference type="GO" id="GO:0005737">
    <property type="term" value="C:cytoplasm"/>
    <property type="evidence" value="ECO:0007669"/>
    <property type="project" value="TreeGrafter"/>
</dbReference>